<comment type="caution">
    <text evidence="3">The sequence shown here is derived from an EMBL/GenBank/DDBJ whole genome shotgun (WGS) entry which is preliminary data.</text>
</comment>
<dbReference type="InterPro" id="IPR005225">
    <property type="entry name" value="Small_GTP-bd"/>
</dbReference>
<dbReference type="NCBIfam" id="TIGR00231">
    <property type="entry name" value="small_GTP"/>
    <property type="match status" value="1"/>
</dbReference>
<evidence type="ECO:0000313" key="3">
    <source>
        <dbReference type="EMBL" id="KAK8887339.1"/>
    </source>
</evidence>
<dbReference type="InterPro" id="IPR027417">
    <property type="entry name" value="P-loop_NTPase"/>
</dbReference>
<dbReference type="SMART" id="SM00175">
    <property type="entry name" value="RAB"/>
    <property type="match status" value="1"/>
</dbReference>
<dbReference type="InterPro" id="IPR050227">
    <property type="entry name" value="Rab"/>
</dbReference>
<dbReference type="PROSITE" id="PS51419">
    <property type="entry name" value="RAB"/>
    <property type="match status" value="1"/>
</dbReference>
<dbReference type="PROSITE" id="PS51421">
    <property type="entry name" value="RAS"/>
    <property type="match status" value="1"/>
</dbReference>
<evidence type="ECO:0000256" key="2">
    <source>
        <dbReference type="ARBA" id="ARBA00023134"/>
    </source>
</evidence>
<sequence>MSAEYSKQFKIILLGDSGVGKTSIINQYIKNEFSDELPATVGVEFQPKYITVNGERIKLGIWDTAGQEKFRTLARQFYRNVDGVVMVYDITRVESLNNIDEYWIQQLQENATNSYQIILVGNKSDLKDKCDPNKIVTTEMGQNMARKYSTLFVEASAKTADHVQNAFEELINRINSDNNTVEQTHGVELNNTEESNNDNGYCGC</sequence>
<evidence type="ECO:0000256" key="1">
    <source>
        <dbReference type="ARBA" id="ARBA00022741"/>
    </source>
</evidence>
<dbReference type="SMART" id="SM00174">
    <property type="entry name" value="RHO"/>
    <property type="match status" value="1"/>
</dbReference>
<keyword evidence="2" id="KW-0342">GTP-binding</keyword>
<dbReference type="Proteomes" id="UP001470230">
    <property type="component" value="Unassembled WGS sequence"/>
</dbReference>
<dbReference type="CDD" id="cd00154">
    <property type="entry name" value="Rab"/>
    <property type="match status" value="1"/>
</dbReference>
<organism evidence="3 4">
    <name type="scientific">Tritrichomonas musculus</name>
    <dbReference type="NCBI Taxonomy" id="1915356"/>
    <lineage>
        <taxon>Eukaryota</taxon>
        <taxon>Metamonada</taxon>
        <taxon>Parabasalia</taxon>
        <taxon>Tritrichomonadida</taxon>
        <taxon>Tritrichomonadidae</taxon>
        <taxon>Tritrichomonas</taxon>
    </lineage>
</organism>
<gene>
    <name evidence="3" type="ORF">M9Y10_038378</name>
</gene>
<name>A0ABR2K895_9EUKA</name>
<evidence type="ECO:0000313" key="4">
    <source>
        <dbReference type="Proteomes" id="UP001470230"/>
    </source>
</evidence>
<reference evidence="3 4" key="1">
    <citation type="submission" date="2024-04" db="EMBL/GenBank/DDBJ databases">
        <title>Tritrichomonas musculus Genome.</title>
        <authorList>
            <person name="Alves-Ferreira E."/>
            <person name="Grigg M."/>
            <person name="Lorenzi H."/>
            <person name="Galac M."/>
        </authorList>
    </citation>
    <scope>NUCLEOTIDE SEQUENCE [LARGE SCALE GENOMIC DNA]</scope>
    <source>
        <strain evidence="3 4">EAF2021</strain>
    </source>
</reference>
<proteinExistence type="predicted"/>
<dbReference type="Gene3D" id="3.40.50.300">
    <property type="entry name" value="P-loop containing nucleotide triphosphate hydrolases"/>
    <property type="match status" value="1"/>
</dbReference>
<dbReference type="PROSITE" id="PS51417">
    <property type="entry name" value="ARF"/>
    <property type="match status" value="1"/>
</dbReference>
<dbReference type="EMBL" id="JAPFFF010000006">
    <property type="protein sequence ID" value="KAK8887339.1"/>
    <property type="molecule type" value="Genomic_DNA"/>
</dbReference>
<accession>A0ABR2K895</accession>
<protein>
    <submittedName>
        <fullName evidence="3">Ras- protein Rab-18</fullName>
    </submittedName>
</protein>
<dbReference type="SMART" id="SM00177">
    <property type="entry name" value="ARF"/>
    <property type="match status" value="1"/>
</dbReference>
<keyword evidence="4" id="KW-1185">Reference proteome</keyword>
<dbReference type="InterPro" id="IPR001806">
    <property type="entry name" value="Small_GTPase"/>
</dbReference>
<dbReference type="PRINTS" id="PR00449">
    <property type="entry name" value="RASTRNSFRMNG"/>
</dbReference>
<dbReference type="SMART" id="SM00176">
    <property type="entry name" value="RAN"/>
    <property type="match status" value="1"/>
</dbReference>
<dbReference type="SUPFAM" id="SSF52540">
    <property type="entry name" value="P-loop containing nucleoside triphosphate hydrolases"/>
    <property type="match status" value="1"/>
</dbReference>
<dbReference type="Pfam" id="PF00071">
    <property type="entry name" value="Ras"/>
    <property type="match status" value="1"/>
</dbReference>
<dbReference type="PANTHER" id="PTHR47977">
    <property type="entry name" value="RAS-RELATED PROTEIN RAB"/>
    <property type="match status" value="1"/>
</dbReference>
<keyword evidence="1" id="KW-0547">Nucleotide-binding</keyword>
<dbReference type="SMART" id="SM00173">
    <property type="entry name" value="RAS"/>
    <property type="match status" value="1"/>
</dbReference>
<dbReference type="PROSITE" id="PS51420">
    <property type="entry name" value="RHO"/>
    <property type="match status" value="1"/>
</dbReference>